<dbReference type="PANTHER" id="PTHR41775">
    <property type="entry name" value="SECRETED PROTEIN-RELATED"/>
    <property type="match status" value="1"/>
</dbReference>
<feature type="signal peptide" evidence="1">
    <location>
        <begin position="1"/>
        <end position="22"/>
    </location>
</feature>
<dbReference type="InterPro" id="IPR018247">
    <property type="entry name" value="EF_Hand_1_Ca_BS"/>
</dbReference>
<name>A0A2L0EHG1_SORCE</name>
<proteinExistence type="predicted"/>
<gene>
    <name evidence="2" type="ORF">SOCE26_001080</name>
</gene>
<evidence type="ECO:0008006" key="4">
    <source>
        <dbReference type="Google" id="ProtNLM"/>
    </source>
</evidence>
<keyword evidence="1" id="KW-0732">Signal</keyword>
<evidence type="ECO:0000313" key="2">
    <source>
        <dbReference type="EMBL" id="AUX38730.1"/>
    </source>
</evidence>
<dbReference type="OrthoDB" id="8780795at2"/>
<dbReference type="EMBL" id="CP012673">
    <property type="protein sequence ID" value="AUX38730.1"/>
    <property type="molecule type" value="Genomic_DNA"/>
</dbReference>
<organism evidence="2 3">
    <name type="scientific">Sorangium cellulosum</name>
    <name type="common">Polyangium cellulosum</name>
    <dbReference type="NCBI Taxonomy" id="56"/>
    <lineage>
        <taxon>Bacteria</taxon>
        <taxon>Pseudomonadati</taxon>
        <taxon>Myxococcota</taxon>
        <taxon>Polyangia</taxon>
        <taxon>Polyangiales</taxon>
        <taxon>Polyangiaceae</taxon>
        <taxon>Sorangium</taxon>
    </lineage>
</organism>
<dbReference type="PANTHER" id="PTHR41775:SF1">
    <property type="entry name" value="PEPTIDASE M6-LIKE DOMAIN-CONTAINING PROTEIN"/>
    <property type="match status" value="1"/>
</dbReference>
<protein>
    <recommendedName>
        <fullName evidence="4">EF-hand domain-containing protein</fullName>
    </recommendedName>
</protein>
<dbReference type="PROSITE" id="PS00018">
    <property type="entry name" value="EF_HAND_1"/>
    <property type="match status" value="1"/>
</dbReference>
<evidence type="ECO:0000256" key="1">
    <source>
        <dbReference type="SAM" id="SignalP"/>
    </source>
</evidence>
<dbReference type="Proteomes" id="UP000238348">
    <property type="component" value="Chromosome"/>
</dbReference>
<dbReference type="RefSeq" id="WP_159396508.1">
    <property type="nucleotide sequence ID" value="NZ_CP012673.1"/>
</dbReference>
<dbReference type="AlphaFoldDB" id="A0A2L0EHG1"/>
<accession>A0A2L0EHG1</accession>
<sequence length="804" mass="85696">MRHSVLRAHASWLVAACLSACAAEGPDAPALASSEGDLAGASDALSVSVPSSVGDVVVVSPADGSIVESEPGLWVPVPGLSGAIVTEAGDDLAITLSAEMLGSEGASVRARVDGDTVVSSTLFKAAGEGRDDVRAFTFVAPGLAAGQHVVELEWFSASGRTARMRDRTMTLHTGAPDHGEGRLATAVSGSTTTVSSSDNINLAGMVTSIETAKAGPLAITFSADATVDEGRLVVQALVDGVVVSDVLFLEATGATGATTHRGARRYTFLSGNVAPGAHEVRLRARVDGAPAQIAARTLTVTAGPAHAGDGGMVVVGGQLAPTEISGTTFVDVPALRASFVTSSDASTVILDVGAEAAAPSGRLRLRALVDGQPAQPGTLTFLQREPRYRANSFAFQLDNLTAGSHEVRIQAAVDPDTVAYVGDRSLRVQHARRSGSAFVKPYNAMRPKHRTFQTVVICFDPMRPDHERPTKAQLVAMFEGSRSSVKTWFDENSGGRVGLGRVTYLGCEDGAWYLAPPARRGNWYWDNDKFPEMWQDALRAADPAFDFHTYDRNHNDRLTPDELVVAIVRPQDGPSGTNRTTSVALDGDTTPLSVRVQDLYLSSLPGKQLESVGLTCHELSHGLLGAQDIYGQCPERFTPRRYSLMSSHDFATHLDPLHKMKSGFVTPDAIAIPSWSTRTLRIGAVERSREVTVLYDPERGDKEYFVVEYRNGGDVYFMQNHDFGFNEIVVWHMIEDRATAVAYPPVDPSCEGGRPPVRLLGALDRPGDSLELAWADGTPAHLRVTLKSTPTIAADVEVEIAKTP</sequence>
<feature type="chain" id="PRO_5014623219" description="EF-hand domain-containing protein" evidence="1">
    <location>
        <begin position="23"/>
        <end position="804"/>
    </location>
</feature>
<reference evidence="2 3" key="1">
    <citation type="submission" date="2015-09" db="EMBL/GenBank/DDBJ databases">
        <title>Sorangium comparison.</title>
        <authorList>
            <person name="Zaburannyi N."/>
            <person name="Bunk B."/>
            <person name="Overmann J."/>
            <person name="Mueller R."/>
        </authorList>
    </citation>
    <scope>NUCLEOTIDE SEQUENCE [LARGE SCALE GENOMIC DNA]</scope>
    <source>
        <strain evidence="2 3">So ce26</strain>
    </source>
</reference>
<evidence type="ECO:0000313" key="3">
    <source>
        <dbReference type="Proteomes" id="UP000238348"/>
    </source>
</evidence>